<feature type="domain" description="DUF6533" evidence="2">
    <location>
        <begin position="7"/>
        <end position="51"/>
    </location>
</feature>
<organism evidence="3 4">
    <name type="scientific">Schizophyllum amplum</name>
    <dbReference type="NCBI Taxonomy" id="97359"/>
    <lineage>
        <taxon>Eukaryota</taxon>
        <taxon>Fungi</taxon>
        <taxon>Dikarya</taxon>
        <taxon>Basidiomycota</taxon>
        <taxon>Agaricomycotina</taxon>
        <taxon>Agaricomycetes</taxon>
        <taxon>Agaricomycetidae</taxon>
        <taxon>Agaricales</taxon>
        <taxon>Schizophyllaceae</taxon>
        <taxon>Schizophyllum</taxon>
    </lineage>
</organism>
<dbReference type="InterPro" id="IPR045340">
    <property type="entry name" value="DUF6533"/>
</dbReference>
<dbReference type="AlphaFoldDB" id="A0A550CPH0"/>
<protein>
    <recommendedName>
        <fullName evidence="2">DUF6533 domain-containing protein</fullName>
    </recommendedName>
</protein>
<dbReference type="EMBL" id="VDMD01000003">
    <property type="protein sequence ID" value="TRM66654.1"/>
    <property type="molecule type" value="Genomic_DNA"/>
</dbReference>
<evidence type="ECO:0000313" key="3">
    <source>
        <dbReference type="EMBL" id="TRM66654.1"/>
    </source>
</evidence>
<keyword evidence="4" id="KW-1185">Reference proteome</keyword>
<keyword evidence="1" id="KW-1133">Transmembrane helix</keyword>
<proteinExistence type="predicted"/>
<dbReference type="OrthoDB" id="3341843at2759"/>
<accession>A0A550CPH0</accession>
<dbReference type="Proteomes" id="UP000320762">
    <property type="component" value="Unassembled WGS sequence"/>
</dbReference>
<evidence type="ECO:0000313" key="4">
    <source>
        <dbReference type="Proteomes" id="UP000320762"/>
    </source>
</evidence>
<sequence length="182" mass="19915">MDALSSVLVASLTVLIYDTLDTLPDQISHVWTPPYSYGSLLYIVLRYIPFINGIMAVNLEFSSPTPARCLTANRVVTAFIVIGILLSEGVLALRTYALYNRSRWITYVLASIWMCTVIPALVITGIELASLEYGPAPPSTLRARGCHLKHASPIIIGAYLLLVVSETAVLVLTVVMAIRHRA</sequence>
<dbReference type="Pfam" id="PF20151">
    <property type="entry name" value="DUF6533"/>
    <property type="match status" value="1"/>
</dbReference>
<evidence type="ECO:0000259" key="2">
    <source>
        <dbReference type="Pfam" id="PF20151"/>
    </source>
</evidence>
<keyword evidence="1" id="KW-0472">Membrane</keyword>
<keyword evidence="1" id="KW-0812">Transmembrane</keyword>
<feature type="transmembrane region" description="Helical" evidence="1">
    <location>
        <begin position="105"/>
        <end position="131"/>
    </location>
</feature>
<reference evidence="3 4" key="1">
    <citation type="journal article" date="2019" name="New Phytol.">
        <title>Comparative genomics reveals unique wood-decay strategies and fruiting body development in the Schizophyllaceae.</title>
        <authorList>
            <person name="Almasi E."/>
            <person name="Sahu N."/>
            <person name="Krizsan K."/>
            <person name="Balint B."/>
            <person name="Kovacs G.M."/>
            <person name="Kiss B."/>
            <person name="Cseklye J."/>
            <person name="Drula E."/>
            <person name="Henrissat B."/>
            <person name="Nagy I."/>
            <person name="Chovatia M."/>
            <person name="Adam C."/>
            <person name="LaButti K."/>
            <person name="Lipzen A."/>
            <person name="Riley R."/>
            <person name="Grigoriev I.V."/>
            <person name="Nagy L.G."/>
        </authorList>
    </citation>
    <scope>NUCLEOTIDE SEQUENCE [LARGE SCALE GENOMIC DNA]</scope>
    <source>
        <strain evidence="3 4">NL-1724</strain>
    </source>
</reference>
<feature type="transmembrane region" description="Helical" evidence="1">
    <location>
        <begin position="75"/>
        <end position="93"/>
    </location>
</feature>
<name>A0A550CPH0_9AGAR</name>
<comment type="caution">
    <text evidence="3">The sequence shown here is derived from an EMBL/GenBank/DDBJ whole genome shotgun (WGS) entry which is preliminary data.</text>
</comment>
<evidence type="ECO:0000256" key="1">
    <source>
        <dbReference type="SAM" id="Phobius"/>
    </source>
</evidence>
<feature type="transmembrane region" description="Helical" evidence="1">
    <location>
        <begin position="151"/>
        <end position="178"/>
    </location>
</feature>
<gene>
    <name evidence="3" type="ORF">BD626DRAFT_162133</name>
</gene>